<protein>
    <recommendedName>
        <fullName evidence="3">histidine kinase</fullName>
        <ecNumber evidence="3">2.7.13.3</ecNumber>
    </recommendedName>
</protein>
<reference evidence="14" key="1">
    <citation type="journal article" date="2014" name="Int. J. Syst. Evol. Microbiol.">
        <title>Complete genome sequence of Corynebacterium casei LMG S-19264T (=DSM 44701T), isolated from a smear-ripened cheese.</title>
        <authorList>
            <consortium name="US DOE Joint Genome Institute (JGI-PGF)"/>
            <person name="Walter F."/>
            <person name="Albersmeier A."/>
            <person name="Kalinowski J."/>
            <person name="Ruckert C."/>
        </authorList>
    </citation>
    <scope>NUCLEOTIDE SEQUENCE</scope>
    <source>
        <strain evidence="14">NBRC 112290</strain>
    </source>
</reference>
<feature type="domain" description="HAMP" evidence="13">
    <location>
        <begin position="214"/>
        <end position="266"/>
    </location>
</feature>
<comment type="caution">
    <text evidence="14">The sequence shown here is derived from an EMBL/GenBank/DDBJ whole genome shotgun (WGS) entry which is preliminary data.</text>
</comment>
<keyword evidence="10 11" id="KW-0472">Membrane</keyword>
<evidence type="ECO:0000259" key="13">
    <source>
        <dbReference type="PROSITE" id="PS50885"/>
    </source>
</evidence>
<dbReference type="SMART" id="SM00304">
    <property type="entry name" value="HAMP"/>
    <property type="match status" value="1"/>
</dbReference>
<dbReference type="InterPro" id="IPR036097">
    <property type="entry name" value="HisK_dim/P_sf"/>
</dbReference>
<evidence type="ECO:0000256" key="7">
    <source>
        <dbReference type="ARBA" id="ARBA00022777"/>
    </source>
</evidence>
<accession>A0AA38CVA3</accession>
<keyword evidence="5" id="KW-0808">Transferase</keyword>
<evidence type="ECO:0000259" key="12">
    <source>
        <dbReference type="PROSITE" id="PS50109"/>
    </source>
</evidence>
<keyword evidence="8 11" id="KW-1133">Transmembrane helix</keyword>
<dbReference type="InterPro" id="IPR036890">
    <property type="entry name" value="HATPase_C_sf"/>
</dbReference>
<dbReference type="CDD" id="cd00082">
    <property type="entry name" value="HisKA"/>
    <property type="match status" value="1"/>
</dbReference>
<dbReference type="InterPro" id="IPR003660">
    <property type="entry name" value="HAMP_dom"/>
</dbReference>
<evidence type="ECO:0000256" key="2">
    <source>
        <dbReference type="ARBA" id="ARBA00004236"/>
    </source>
</evidence>
<dbReference type="EC" id="2.7.13.3" evidence="3"/>
<dbReference type="Gene3D" id="3.30.565.10">
    <property type="entry name" value="Histidine kinase-like ATPase, C-terminal domain"/>
    <property type="match status" value="1"/>
</dbReference>
<evidence type="ECO:0000256" key="8">
    <source>
        <dbReference type="ARBA" id="ARBA00022989"/>
    </source>
</evidence>
<dbReference type="SUPFAM" id="SSF47384">
    <property type="entry name" value="Homodimeric domain of signal transducing histidine kinase"/>
    <property type="match status" value="1"/>
</dbReference>
<organism evidence="14 15">
    <name type="scientific">Litorihabitans aurantiacus</name>
    <dbReference type="NCBI Taxonomy" id="1930061"/>
    <lineage>
        <taxon>Bacteria</taxon>
        <taxon>Bacillati</taxon>
        <taxon>Actinomycetota</taxon>
        <taxon>Actinomycetes</taxon>
        <taxon>Micrococcales</taxon>
        <taxon>Beutenbergiaceae</taxon>
        <taxon>Litorihabitans</taxon>
    </lineage>
</organism>
<comment type="subcellular location">
    <subcellularLocation>
        <location evidence="2">Cell membrane</location>
    </subcellularLocation>
</comment>
<dbReference type="Pfam" id="PF02518">
    <property type="entry name" value="HATPase_c"/>
    <property type="match status" value="1"/>
</dbReference>
<dbReference type="InterPro" id="IPR005467">
    <property type="entry name" value="His_kinase_dom"/>
</dbReference>
<dbReference type="PANTHER" id="PTHR45436">
    <property type="entry name" value="SENSOR HISTIDINE KINASE YKOH"/>
    <property type="match status" value="1"/>
</dbReference>
<evidence type="ECO:0000256" key="9">
    <source>
        <dbReference type="ARBA" id="ARBA00023012"/>
    </source>
</evidence>
<dbReference type="SUPFAM" id="SSF55874">
    <property type="entry name" value="ATPase domain of HSP90 chaperone/DNA topoisomerase II/histidine kinase"/>
    <property type="match status" value="1"/>
</dbReference>
<feature type="transmembrane region" description="Helical" evidence="11">
    <location>
        <begin position="189"/>
        <end position="213"/>
    </location>
</feature>
<evidence type="ECO:0000313" key="15">
    <source>
        <dbReference type="Proteomes" id="UP001157161"/>
    </source>
</evidence>
<reference evidence="14" key="2">
    <citation type="submission" date="2023-02" db="EMBL/GenBank/DDBJ databases">
        <authorList>
            <person name="Sun Q."/>
            <person name="Mori K."/>
        </authorList>
    </citation>
    <scope>NUCLEOTIDE SEQUENCE</scope>
    <source>
        <strain evidence="14">NBRC 112290</strain>
    </source>
</reference>
<dbReference type="EMBL" id="BSUM01000001">
    <property type="protein sequence ID" value="GMA32665.1"/>
    <property type="molecule type" value="Genomic_DNA"/>
</dbReference>
<dbReference type="SMART" id="SM00388">
    <property type="entry name" value="HisKA"/>
    <property type="match status" value="1"/>
</dbReference>
<evidence type="ECO:0000256" key="4">
    <source>
        <dbReference type="ARBA" id="ARBA00022553"/>
    </source>
</evidence>
<sequence>MAARGASGARERGRPRTLRLRLTLLTAGALALALTAGAVALVQILERGRVEALDAAATARVVTVADLVRTDRLPDALGVAQPGEVVQLLAVDGGVVATSSNASLTLPVVSADVRAELVARAGEDAAGGPVVVTATSSYAGQARVAGVLAALPASAGAGEGDGPDGADTPPQVLVVAAVPLGDVTATVRALALSLAGVVPVLALGLGAVVWLVLGRALRPVEELRVAADAVVAAGGPGSLPVPTSGELAALATTLNAMLDRLDVAVVQARAAAERQRSFVADAAHELRSPLASLGTALEVAQTHPDSYPREELVADLRTDVGRVQVLVEDLLLLARLGSRPLAAAELVLGDVVAAAVAEVGGEVEVVGEGGAVGDAVATTRVLRNLLANAVRHAHSRVVVTVADGEVTVDDDGAGVPQDERERVFERFVRLDEARERDGGGSGLGLAIARELAREQDGDVVLAMAPAPLGGLRARLTLPVP</sequence>
<evidence type="ECO:0000256" key="10">
    <source>
        <dbReference type="ARBA" id="ARBA00023136"/>
    </source>
</evidence>
<dbReference type="InterPro" id="IPR003594">
    <property type="entry name" value="HATPase_dom"/>
</dbReference>
<dbReference type="PANTHER" id="PTHR45436:SF5">
    <property type="entry name" value="SENSOR HISTIDINE KINASE TRCS"/>
    <property type="match status" value="1"/>
</dbReference>
<dbReference type="InterPro" id="IPR050428">
    <property type="entry name" value="TCS_sensor_his_kinase"/>
</dbReference>
<evidence type="ECO:0000256" key="6">
    <source>
        <dbReference type="ARBA" id="ARBA00022692"/>
    </source>
</evidence>
<feature type="domain" description="Histidine kinase" evidence="12">
    <location>
        <begin position="281"/>
        <end position="480"/>
    </location>
</feature>
<keyword evidence="15" id="KW-1185">Reference proteome</keyword>
<dbReference type="RefSeq" id="WP_284251348.1">
    <property type="nucleotide sequence ID" value="NZ_BSUM01000001.1"/>
</dbReference>
<dbReference type="GO" id="GO:0000155">
    <property type="term" value="F:phosphorelay sensor kinase activity"/>
    <property type="evidence" value="ECO:0007669"/>
    <property type="project" value="InterPro"/>
</dbReference>
<dbReference type="PRINTS" id="PR00344">
    <property type="entry name" value="BCTRLSENSOR"/>
</dbReference>
<evidence type="ECO:0000256" key="1">
    <source>
        <dbReference type="ARBA" id="ARBA00000085"/>
    </source>
</evidence>
<dbReference type="Gene3D" id="1.10.287.130">
    <property type="match status" value="1"/>
</dbReference>
<dbReference type="SMART" id="SM00387">
    <property type="entry name" value="HATPase_c"/>
    <property type="match status" value="1"/>
</dbReference>
<evidence type="ECO:0000256" key="5">
    <source>
        <dbReference type="ARBA" id="ARBA00022679"/>
    </source>
</evidence>
<dbReference type="InterPro" id="IPR003661">
    <property type="entry name" value="HisK_dim/P_dom"/>
</dbReference>
<dbReference type="PROSITE" id="PS50885">
    <property type="entry name" value="HAMP"/>
    <property type="match status" value="1"/>
</dbReference>
<keyword evidence="9" id="KW-0902">Two-component regulatory system</keyword>
<evidence type="ECO:0000256" key="11">
    <source>
        <dbReference type="SAM" id="Phobius"/>
    </source>
</evidence>
<dbReference type="Pfam" id="PF00672">
    <property type="entry name" value="HAMP"/>
    <property type="match status" value="1"/>
</dbReference>
<proteinExistence type="predicted"/>
<evidence type="ECO:0000256" key="3">
    <source>
        <dbReference type="ARBA" id="ARBA00012438"/>
    </source>
</evidence>
<keyword evidence="7" id="KW-0418">Kinase</keyword>
<dbReference type="PROSITE" id="PS50109">
    <property type="entry name" value="HIS_KIN"/>
    <property type="match status" value="1"/>
</dbReference>
<dbReference type="Gene3D" id="6.10.340.10">
    <property type="match status" value="1"/>
</dbReference>
<evidence type="ECO:0000313" key="14">
    <source>
        <dbReference type="EMBL" id="GMA32665.1"/>
    </source>
</evidence>
<dbReference type="GO" id="GO:0005886">
    <property type="term" value="C:plasma membrane"/>
    <property type="evidence" value="ECO:0007669"/>
    <property type="project" value="UniProtKB-SubCell"/>
</dbReference>
<dbReference type="Proteomes" id="UP001157161">
    <property type="component" value="Unassembled WGS sequence"/>
</dbReference>
<dbReference type="InterPro" id="IPR004358">
    <property type="entry name" value="Sig_transdc_His_kin-like_C"/>
</dbReference>
<gene>
    <name evidence="14" type="ORF">GCM10025875_26570</name>
</gene>
<comment type="catalytic activity">
    <reaction evidence="1">
        <text>ATP + protein L-histidine = ADP + protein N-phospho-L-histidine.</text>
        <dbReference type="EC" id="2.7.13.3"/>
    </reaction>
</comment>
<name>A0AA38CVA3_9MICO</name>
<dbReference type="AlphaFoldDB" id="A0AA38CVA3"/>
<keyword evidence="4" id="KW-0597">Phosphoprotein</keyword>
<dbReference type="Pfam" id="PF00512">
    <property type="entry name" value="HisKA"/>
    <property type="match status" value="1"/>
</dbReference>
<keyword evidence="6 11" id="KW-0812">Transmembrane</keyword>